<evidence type="ECO:0000256" key="3">
    <source>
        <dbReference type="ARBA" id="ARBA00007317"/>
    </source>
</evidence>
<comment type="cofactor">
    <cofactor evidence="1 10">
        <name>(R)-lipoate</name>
        <dbReference type="ChEBI" id="CHEBI:83088"/>
    </cofactor>
</comment>
<comment type="similarity">
    <text evidence="3 10">Belongs to the 2-oxoacid dehydrogenase family.</text>
</comment>
<proteinExistence type="inferred from homology"/>
<keyword evidence="14" id="KW-1185">Reference proteome</keyword>
<dbReference type="Gene3D" id="2.40.50.100">
    <property type="match status" value="1"/>
</dbReference>
<dbReference type="FunFam" id="3.30.559.10:FF:000027">
    <property type="entry name" value="Dihydrolipoamide acetyltransferase component of pyruvate dehydrogenase complex"/>
    <property type="match status" value="1"/>
</dbReference>
<protein>
    <recommendedName>
        <fullName evidence="10">Dihydrolipoamide acetyltransferase component of pyruvate dehydrogenase complex</fullName>
        <ecNumber evidence="10">2.3.1.-</ecNumber>
    </recommendedName>
</protein>
<dbReference type="GO" id="GO:0016407">
    <property type="term" value="F:acetyltransferase activity"/>
    <property type="evidence" value="ECO:0007669"/>
    <property type="project" value="TreeGrafter"/>
</dbReference>
<dbReference type="InterPro" id="IPR023213">
    <property type="entry name" value="CAT-like_dom_sf"/>
</dbReference>
<dbReference type="AlphaFoldDB" id="A0A9J2P1N4"/>
<feature type="domain" description="Peripheral subunit-binding (PSBD)" evidence="13">
    <location>
        <begin position="154"/>
        <end position="191"/>
    </location>
</feature>
<reference evidence="15" key="1">
    <citation type="submission" date="2023-03" db="UniProtKB">
        <authorList>
            <consortium name="WormBaseParasite"/>
        </authorList>
    </citation>
    <scope>IDENTIFICATION</scope>
</reference>
<dbReference type="InterPro" id="IPR050743">
    <property type="entry name" value="2-oxoacid_DH_E2_comp"/>
</dbReference>
<dbReference type="GO" id="GO:0031405">
    <property type="term" value="F:lipoic acid binding"/>
    <property type="evidence" value="ECO:0007669"/>
    <property type="project" value="TreeGrafter"/>
</dbReference>
<keyword evidence="5 10" id="KW-0450">Lipoyl</keyword>
<comment type="subcellular location">
    <subcellularLocation>
        <location evidence="2">Mitochondrion matrix</location>
    </subcellularLocation>
</comment>
<dbReference type="GO" id="GO:0005829">
    <property type="term" value="C:cytosol"/>
    <property type="evidence" value="ECO:0007669"/>
    <property type="project" value="UniProtKB-ARBA"/>
</dbReference>
<comment type="catalytic activity">
    <reaction evidence="9">
        <text>N(6)-[(R)-dihydrolipoyl]-L-lysyl-[protein] + 2-methylpropanoyl-CoA = N(6)-[(R)-S(8)-2-methylpropanoyldihydrolipoyl]-L-lysyl-[protein] + CoA</text>
        <dbReference type="Rhea" id="RHEA:18865"/>
        <dbReference type="Rhea" id="RHEA-COMP:10475"/>
        <dbReference type="Rhea" id="RHEA-COMP:10497"/>
        <dbReference type="ChEBI" id="CHEBI:57287"/>
        <dbReference type="ChEBI" id="CHEBI:57338"/>
        <dbReference type="ChEBI" id="CHEBI:83100"/>
        <dbReference type="ChEBI" id="CHEBI:83142"/>
        <dbReference type="EC" id="2.3.1.168"/>
    </reaction>
    <physiologicalReaction direction="left-to-right" evidence="9">
        <dbReference type="Rhea" id="RHEA:18866"/>
    </physiologicalReaction>
</comment>
<dbReference type="SUPFAM" id="SSF52777">
    <property type="entry name" value="CoA-dependent acyltransferases"/>
    <property type="match status" value="1"/>
</dbReference>
<dbReference type="PROSITE" id="PS50968">
    <property type="entry name" value="BIOTINYL_LIPOYL"/>
    <property type="match status" value="1"/>
</dbReference>
<evidence type="ECO:0000256" key="10">
    <source>
        <dbReference type="RuleBase" id="RU003423"/>
    </source>
</evidence>
<evidence type="ECO:0000256" key="5">
    <source>
        <dbReference type="ARBA" id="ARBA00022823"/>
    </source>
</evidence>
<accession>A0A9J2P1N4</accession>
<dbReference type="PANTHER" id="PTHR43178">
    <property type="entry name" value="DIHYDROLIPOAMIDE ACETYLTRANSFERASE COMPONENT OF PYRUVATE DEHYDROGENASE COMPLEX"/>
    <property type="match status" value="1"/>
</dbReference>
<evidence type="ECO:0000256" key="4">
    <source>
        <dbReference type="ARBA" id="ARBA00022679"/>
    </source>
</evidence>
<dbReference type="CDD" id="cd06849">
    <property type="entry name" value="lipoyl_domain"/>
    <property type="match status" value="1"/>
</dbReference>
<dbReference type="InterPro" id="IPR003016">
    <property type="entry name" value="2-oxoA_DH_lipoyl-BS"/>
</dbReference>
<evidence type="ECO:0000256" key="2">
    <source>
        <dbReference type="ARBA" id="ARBA00004305"/>
    </source>
</evidence>
<evidence type="ECO:0000256" key="8">
    <source>
        <dbReference type="ARBA" id="ARBA00023315"/>
    </source>
</evidence>
<dbReference type="InterPro" id="IPR001078">
    <property type="entry name" value="2-oxoacid_DH_actylTfrase"/>
</dbReference>
<dbReference type="Pfam" id="PF02817">
    <property type="entry name" value="E3_binding"/>
    <property type="match status" value="1"/>
</dbReference>
<dbReference type="EC" id="2.3.1.-" evidence="10"/>
<dbReference type="InterPro" id="IPR011053">
    <property type="entry name" value="Single_hybrid_motif"/>
</dbReference>
<dbReference type="SUPFAM" id="SSF51230">
    <property type="entry name" value="Single hybrid motif"/>
    <property type="match status" value="1"/>
</dbReference>
<dbReference type="Proteomes" id="UP000036681">
    <property type="component" value="Unplaced"/>
</dbReference>
<dbReference type="InterPro" id="IPR004167">
    <property type="entry name" value="PSBD"/>
</dbReference>
<evidence type="ECO:0000259" key="12">
    <source>
        <dbReference type="PROSITE" id="PS50968"/>
    </source>
</evidence>
<keyword evidence="4 10" id="KW-0808">Transferase</keyword>
<evidence type="ECO:0000313" key="15">
    <source>
        <dbReference type="WBParaSite" id="ALUE_0000345901-mRNA-1"/>
    </source>
</evidence>
<keyword evidence="8 10" id="KW-0012">Acyltransferase</keyword>
<dbReference type="InterPro" id="IPR036625">
    <property type="entry name" value="E3-bd_dom_sf"/>
</dbReference>
<organism evidence="14 15">
    <name type="scientific">Ascaris lumbricoides</name>
    <name type="common">Giant roundworm</name>
    <dbReference type="NCBI Taxonomy" id="6252"/>
    <lineage>
        <taxon>Eukaryota</taxon>
        <taxon>Metazoa</taxon>
        <taxon>Ecdysozoa</taxon>
        <taxon>Nematoda</taxon>
        <taxon>Chromadorea</taxon>
        <taxon>Rhabditida</taxon>
        <taxon>Spirurina</taxon>
        <taxon>Ascaridomorpha</taxon>
        <taxon>Ascaridoidea</taxon>
        <taxon>Ascarididae</taxon>
        <taxon>Ascaris</taxon>
    </lineage>
</organism>
<dbReference type="Gene3D" id="4.10.320.10">
    <property type="entry name" value="E3-binding domain"/>
    <property type="match status" value="1"/>
</dbReference>
<dbReference type="Pfam" id="PF00364">
    <property type="entry name" value="Biotin_lipoyl"/>
    <property type="match status" value="1"/>
</dbReference>
<feature type="region of interest" description="Disordered" evidence="11">
    <location>
        <begin position="112"/>
        <end position="151"/>
    </location>
</feature>
<dbReference type="PROSITE" id="PS51826">
    <property type="entry name" value="PSBD"/>
    <property type="match status" value="1"/>
</dbReference>
<evidence type="ECO:0000256" key="7">
    <source>
        <dbReference type="ARBA" id="ARBA00023128"/>
    </source>
</evidence>
<dbReference type="PANTHER" id="PTHR43178:SF5">
    <property type="entry name" value="LIPOAMIDE ACYLTRANSFERASE COMPONENT OF BRANCHED-CHAIN ALPHA-KETO ACID DEHYDROGENASE COMPLEX, MITOCHONDRIAL"/>
    <property type="match status" value="1"/>
</dbReference>
<name>A0A9J2P1N4_ASCLU</name>
<dbReference type="Gene3D" id="3.30.559.10">
    <property type="entry name" value="Chloramphenicol acetyltransferase-like domain"/>
    <property type="match status" value="1"/>
</dbReference>
<sequence>MASLICRQVFSKSSRALASTRFIHTALARLLPTVQFKLSDIGEGIAEVQVKEWHVKVGDRVSQFDNLCEVQSDKATVTITSRYDGVIKKLYYSVDDIAKVGTTLVDIEVEEGSATDEAPASAEDHAETELPKETRKEGRASSSAEEVNVSGKALATPAVRRIAMEHHVDLSKVQGTGKDGRILKEDVLKFIGELPGAAQKAQPVPSQAAPISAAPKKTRPMFGFVEAEDKMVEGKALGDWMFQFAPLSADQTKPIRGYTRVMIKSMSEALKIPHFGYNDEIVMDKAIEMRNELKELSKERGIKMTYTPIFIKAVSLALRQFPVINASVDDKLENITYKASHNICVAMDTPDGLIVPNIKNCEQRNIWEIAEELNRLVQDARKGAVAPHDLAGGTFTLSNIGAIGGTYASPIIFPPQLAIAALGKMHCVPRIDESGNVHAANVVKLSFAADHRFIDGATAARFGNAMKMYIEKPSLMAAELA</sequence>
<feature type="compositionally biased region" description="Basic and acidic residues" evidence="11">
    <location>
        <begin position="122"/>
        <end position="139"/>
    </location>
</feature>
<keyword evidence="6" id="KW-0809">Transit peptide</keyword>
<dbReference type="SUPFAM" id="SSF47005">
    <property type="entry name" value="Peripheral subunit-binding domain of 2-oxo acid dehydrogenase complex"/>
    <property type="match status" value="1"/>
</dbReference>
<dbReference type="Pfam" id="PF00198">
    <property type="entry name" value="2-oxoacid_dh"/>
    <property type="match status" value="1"/>
</dbReference>
<dbReference type="GO" id="GO:0043754">
    <property type="term" value="F:dihydrolipoamide branched chain acyltransferase activity"/>
    <property type="evidence" value="ECO:0007669"/>
    <property type="project" value="UniProtKB-EC"/>
</dbReference>
<evidence type="ECO:0000313" key="14">
    <source>
        <dbReference type="Proteomes" id="UP000036681"/>
    </source>
</evidence>
<evidence type="ECO:0000256" key="6">
    <source>
        <dbReference type="ARBA" id="ARBA00022946"/>
    </source>
</evidence>
<evidence type="ECO:0000256" key="1">
    <source>
        <dbReference type="ARBA" id="ARBA00001938"/>
    </source>
</evidence>
<keyword evidence="7" id="KW-0496">Mitochondrion</keyword>
<evidence type="ECO:0000256" key="9">
    <source>
        <dbReference type="ARBA" id="ARBA00051775"/>
    </source>
</evidence>
<dbReference type="FunFam" id="2.40.50.100:FF:000013">
    <property type="entry name" value="Dihydrolipoamide acetyltransferase component of pyruvate dehydrogenase complex"/>
    <property type="match status" value="1"/>
</dbReference>
<evidence type="ECO:0000256" key="11">
    <source>
        <dbReference type="SAM" id="MobiDB-lite"/>
    </source>
</evidence>
<dbReference type="InterPro" id="IPR000089">
    <property type="entry name" value="Biotin_lipoyl"/>
</dbReference>
<feature type="domain" description="Lipoyl-binding" evidence="12">
    <location>
        <begin position="33"/>
        <end position="108"/>
    </location>
</feature>
<dbReference type="WBParaSite" id="ALUE_0000345901-mRNA-1">
    <property type="protein sequence ID" value="ALUE_0000345901-mRNA-1"/>
    <property type="gene ID" value="ALUE_0000345901"/>
</dbReference>
<dbReference type="PROSITE" id="PS00189">
    <property type="entry name" value="LIPOYL"/>
    <property type="match status" value="1"/>
</dbReference>
<evidence type="ECO:0000259" key="13">
    <source>
        <dbReference type="PROSITE" id="PS51826"/>
    </source>
</evidence>
<dbReference type="GO" id="GO:0005759">
    <property type="term" value="C:mitochondrial matrix"/>
    <property type="evidence" value="ECO:0007669"/>
    <property type="project" value="UniProtKB-SubCell"/>
</dbReference>
<dbReference type="FunFam" id="4.10.320.10:FF:000002">
    <property type="entry name" value="Dihydrolipoamide acetyltransferase component of pyruvate dehydrogenase complex"/>
    <property type="match status" value="1"/>
</dbReference>